<name>A0A382KQS0_9ZZZZ</name>
<proteinExistence type="predicted"/>
<reference evidence="1" key="1">
    <citation type="submission" date="2018-05" db="EMBL/GenBank/DDBJ databases">
        <authorList>
            <person name="Lanie J.A."/>
            <person name="Ng W.-L."/>
            <person name="Kazmierczak K.M."/>
            <person name="Andrzejewski T.M."/>
            <person name="Davidsen T.M."/>
            <person name="Wayne K.J."/>
            <person name="Tettelin H."/>
            <person name="Glass J.I."/>
            <person name="Rusch D."/>
            <person name="Podicherti R."/>
            <person name="Tsui H.-C.T."/>
            <person name="Winkler M.E."/>
        </authorList>
    </citation>
    <scope>NUCLEOTIDE SEQUENCE</scope>
</reference>
<evidence type="ECO:0000313" key="1">
    <source>
        <dbReference type="EMBL" id="SVC26928.1"/>
    </source>
</evidence>
<sequence>KNINTNISISKSVRSPNFNFILFRSAYNSYNWYNDSLKNEEISNAQFEISYKKLLKITADYYTLDNYTFFVENSNNLNGEIDLFRFASPFQAPSNIKYYKIKLENHNKIGKFALINTVQYQKKEQNIELNQIELNQLETLNVPEWLTRNTLLYSTDVFNKALFLQTGITFNYFTKFFADYYNPLLSELVTQNYKQIGDYPRLDFFINAKIQQTRIFVKVEHLNSSSTGYDFYSDPFNPYRDLSVRFGVVWNFFQ</sequence>
<feature type="non-terminal residue" evidence="1">
    <location>
        <position position="1"/>
    </location>
</feature>
<dbReference type="InterPro" id="IPR025631">
    <property type="entry name" value="Porin_10"/>
</dbReference>
<evidence type="ECO:0008006" key="2">
    <source>
        <dbReference type="Google" id="ProtNLM"/>
    </source>
</evidence>
<gene>
    <name evidence="1" type="ORF">METZ01_LOCUS279782</name>
</gene>
<protein>
    <recommendedName>
        <fullName evidence="2">TonB-dependent receptor-like beta-barrel domain-containing protein</fullName>
    </recommendedName>
</protein>
<dbReference type="Pfam" id="PF14121">
    <property type="entry name" value="Porin_10"/>
    <property type="match status" value="1"/>
</dbReference>
<dbReference type="EMBL" id="UINC01082293">
    <property type="protein sequence ID" value="SVC26928.1"/>
    <property type="molecule type" value="Genomic_DNA"/>
</dbReference>
<dbReference type="AlphaFoldDB" id="A0A382KQS0"/>
<organism evidence="1">
    <name type="scientific">marine metagenome</name>
    <dbReference type="NCBI Taxonomy" id="408172"/>
    <lineage>
        <taxon>unclassified sequences</taxon>
        <taxon>metagenomes</taxon>
        <taxon>ecological metagenomes</taxon>
    </lineage>
</organism>
<accession>A0A382KQS0</accession>